<dbReference type="PANTHER" id="PTHR30602:SF12">
    <property type="entry name" value="AMINO-ACID ACETYLTRANSFERASE NAGS1, CHLOROPLASTIC-RELATED"/>
    <property type="match status" value="1"/>
</dbReference>
<dbReference type="InterPro" id="IPR010167">
    <property type="entry name" value="NH2A_AcTrfase"/>
</dbReference>
<dbReference type="Pfam" id="PF00696">
    <property type="entry name" value="AA_kinase"/>
    <property type="match status" value="1"/>
</dbReference>
<evidence type="ECO:0000256" key="5">
    <source>
        <dbReference type="ARBA" id="ARBA00022679"/>
    </source>
</evidence>
<evidence type="ECO:0000259" key="9">
    <source>
        <dbReference type="PROSITE" id="PS51186"/>
    </source>
</evidence>
<dbReference type="GO" id="GO:0006526">
    <property type="term" value="P:L-arginine biosynthetic process"/>
    <property type="evidence" value="ECO:0007669"/>
    <property type="project" value="UniProtKB-UniRule"/>
</dbReference>
<dbReference type="UniPathway" id="UPA00068">
    <property type="reaction ID" value="UER00106"/>
</dbReference>
<evidence type="ECO:0000256" key="7">
    <source>
        <dbReference type="ARBA" id="ARBA00048372"/>
    </source>
</evidence>
<evidence type="ECO:0000256" key="1">
    <source>
        <dbReference type="ARBA" id="ARBA00004925"/>
    </source>
</evidence>
<evidence type="ECO:0000256" key="2">
    <source>
        <dbReference type="ARBA" id="ARBA00009145"/>
    </source>
</evidence>
<evidence type="ECO:0000313" key="11">
    <source>
        <dbReference type="Proteomes" id="UP000514752"/>
    </source>
</evidence>
<proteinExistence type="inferred from homology"/>
<dbReference type="EC" id="2.3.1.1" evidence="8"/>
<sequence>MQAASDDFILHFREAAPYIHALRGKTVVIGISSALLTGNTLTALAADIGLLAGFGVRLVLVHGTRCQITAQTEADGDTPRYHRNRRITDAATLQRTKQVCGVLRTDLEAALSLGLSSLPGRGRGLRIVSGNFVTARPYGVLDGIDMGYTGQVRKIDTQALQDCLDDGAVVLISPIGHSLSGRSFNLSMTDIAEAAAIALQAEKLVFITPQPGITDTGNRLLTNLTAQEARQLLNEQQVPPEQQRLLQAALNALRHHVQRCQIVSGSLDGSLIRELFTRHGAGTSIAGGEFLNIRPARSSDIADIVRLTRPLAEQGILLPRSRGYLENHIGEFSVLEDDRHLCGCVALKTYPEAQAAELACLAISPEARDSGCGERLLDYVVQQAQSRQLHKLFALSTQTGEWFLERGFRTASPTDLPEERRRQYQENGRCSHIFLRELH</sequence>
<dbReference type="GO" id="GO:0004042">
    <property type="term" value="F:L-glutamate N-acetyltransferase activity"/>
    <property type="evidence" value="ECO:0007669"/>
    <property type="project" value="UniProtKB-UniRule"/>
</dbReference>
<dbReference type="CDD" id="cd04301">
    <property type="entry name" value="NAT_SF"/>
    <property type="match status" value="1"/>
</dbReference>
<comment type="subcellular location">
    <subcellularLocation>
        <location evidence="8">Cytoplasm</location>
    </subcellularLocation>
</comment>
<dbReference type="SUPFAM" id="SSF53633">
    <property type="entry name" value="Carbamate kinase-like"/>
    <property type="match status" value="1"/>
</dbReference>
<dbReference type="SUPFAM" id="SSF55729">
    <property type="entry name" value="Acyl-CoA N-acyltransferases (Nat)"/>
    <property type="match status" value="1"/>
</dbReference>
<dbReference type="RefSeq" id="WP_182121938.1">
    <property type="nucleotide sequence ID" value="NZ_CP059567.1"/>
</dbReference>
<accession>A0A7D7SGM4</accession>
<evidence type="ECO:0000256" key="6">
    <source>
        <dbReference type="ARBA" id="ARBA00023315"/>
    </source>
</evidence>
<dbReference type="PROSITE" id="PS51186">
    <property type="entry name" value="GNAT"/>
    <property type="match status" value="1"/>
</dbReference>
<dbReference type="CDD" id="cd04237">
    <property type="entry name" value="AAK_NAGS-ABP"/>
    <property type="match status" value="1"/>
</dbReference>
<keyword evidence="8" id="KW-0963">Cytoplasm</keyword>
<dbReference type="NCBIfam" id="TIGR01890">
    <property type="entry name" value="N-Ac-Glu-synth"/>
    <property type="match status" value="1"/>
</dbReference>
<dbReference type="AlphaFoldDB" id="A0A7D7SGM4"/>
<evidence type="ECO:0000256" key="8">
    <source>
        <dbReference type="HAMAP-Rule" id="MF_01105"/>
    </source>
</evidence>
<keyword evidence="6 8" id="KW-0012">Acyltransferase</keyword>
<dbReference type="InterPro" id="IPR000182">
    <property type="entry name" value="GNAT_dom"/>
</dbReference>
<dbReference type="PANTHER" id="PTHR30602">
    <property type="entry name" value="AMINO-ACID ACETYLTRANSFERASE"/>
    <property type="match status" value="1"/>
</dbReference>
<dbReference type="InterPro" id="IPR001048">
    <property type="entry name" value="Asp/Glu/Uridylate_kinase"/>
</dbReference>
<dbReference type="EMBL" id="CP059567">
    <property type="protein sequence ID" value="QMT40212.1"/>
    <property type="molecule type" value="Genomic_DNA"/>
</dbReference>
<keyword evidence="4 8" id="KW-0028">Amino-acid biosynthesis</keyword>
<dbReference type="InterPro" id="IPR036393">
    <property type="entry name" value="AceGlu_kinase-like_sf"/>
</dbReference>
<evidence type="ECO:0000256" key="3">
    <source>
        <dbReference type="ARBA" id="ARBA00022571"/>
    </source>
</evidence>
<comment type="miscellaneous">
    <text evidence="8">In bacteria which possess the bifunctional enzyme ornithine acetyltransferase/N-acetylglutamate synthase (ArgJ), ArgA fulfills an anaplerotic role.</text>
</comment>
<evidence type="ECO:0000313" key="10">
    <source>
        <dbReference type="EMBL" id="QMT40212.1"/>
    </source>
</evidence>
<dbReference type="NCBIfam" id="NF003641">
    <property type="entry name" value="PRK05279.1"/>
    <property type="match status" value="1"/>
</dbReference>
<dbReference type="InterPro" id="IPR033719">
    <property type="entry name" value="NAGS_kin"/>
</dbReference>
<comment type="pathway">
    <text evidence="1 8">Amino-acid biosynthesis; L-arginine biosynthesis; N(2)-acetyl-L-ornithine from L-glutamate: step 1/4.</text>
</comment>
<dbReference type="PIRSF" id="PIRSF000423">
    <property type="entry name" value="ArgA"/>
    <property type="match status" value="1"/>
</dbReference>
<feature type="domain" description="N-acetyltransferase" evidence="9">
    <location>
        <begin position="291"/>
        <end position="439"/>
    </location>
</feature>
<comment type="catalytic activity">
    <reaction evidence="7 8">
        <text>L-glutamate + acetyl-CoA = N-acetyl-L-glutamate + CoA + H(+)</text>
        <dbReference type="Rhea" id="RHEA:24292"/>
        <dbReference type="ChEBI" id="CHEBI:15378"/>
        <dbReference type="ChEBI" id="CHEBI:29985"/>
        <dbReference type="ChEBI" id="CHEBI:44337"/>
        <dbReference type="ChEBI" id="CHEBI:57287"/>
        <dbReference type="ChEBI" id="CHEBI:57288"/>
        <dbReference type="EC" id="2.3.1.1"/>
    </reaction>
</comment>
<keyword evidence="5 8" id="KW-0808">Transferase</keyword>
<keyword evidence="3 8" id="KW-0055">Arginine biosynthesis</keyword>
<dbReference type="Pfam" id="PF00583">
    <property type="entry name" value="Acetyltransf_1"/>
    <property type="match status" value="1"/>
</dbReference>
<dbReference type="GO" id="GO:0005737">
    <property type="term" value="C:cytoplasm"/>
    <property type="evidence" value="ECO:0007669"/>
    <property type="project" value="UniProtKB-SubCell"/>
</dbReference>
<protein>
    <recommendedName>
        <fullName evidence="8">Amino-acid acetyltransferase</fullName>
        <ecNumber evidence="8">2.3.1.1</ecNumber>
    </recommendedName>
    <alternativeName>
        <fullName evidence="8">N-acetylglutamate synthase</fullName>
        <shortName evidence="8">AGS</shortName>
        <shortName evidence="8">NAGS</shortName>
    </alternativeName>
</protein>
<dbReference type="Gene3D" id="3.40.630.30">
    <property type="match status" value="1"/>
</dbReference>
<dbReference type="Proteomes" id="UP000514752">
    <property type="component" value="Chromosome"/>
</dbReference>
<name>A0A7D7SGM4_9NEIS</name>
<dbReference type="KEGG" id="nsg:H3L94_10250"/>
<dbReference type="InterPro" id="IPR016181">
    <property type="entry name" value="Acyl_CoA_acyltransferase"/>
</dbReference>
<reference evidence="10 11" key="1">
    <citation type="submission" date="2020-07" db="EMBL/GenBank/DDBJ databases">
        <title>Genomic diversity of species in the Neisseriaceae family.</title>
        <authorList>
            <person name="Vincent A.T."/>
            <person name="Bernet E."/>
            <person name="Veyrier F.J."/>
        </authorList>
    </citation>
    <scope>NUCLEOTIDE SEQUENCE [LARGE SCALE GENOMIC DNA]</scope>
    <source>
        <strain evidence="10 11">DSM 22244</strain>
    </source>
</reference>
<dbReference type="Gene3D" id="3.40.1160.10">
    <property type="entry name" value="Acetylglutamate kinase-like"/>
    <property type="match status" value="1"/>
</dbReference>
<dbReference type="HAMAP" id="MF_01105">
    <property type="entry name" value="N_acetyl_glu_synth"/>
    <property type="match status" value="1"/>
</dbReference>
<organism evidence="10 11">
    <name type="scientific">Neisseria shayeganii</name>
    <dbReference type="NCBI Taxonomy" id="607712"/>
    <lineage>
        <taxon>Bacteria</taxon>
        <taxon>Pseudomonadati</taxon>
        <taxon>Pseudomonadota</taxon>
        <taxon>Betaproteobacteria</taxon>
        <taxon>Neisseriales</taxon>
        <taxon>Neisseriaceae</taxon>
        <taxon>Neisseria</taxon>
    </lineage>
</organism>
<evidence type="ECO:0000256" key="4">
    <source>
        <dbReference type="ARBA" id="ARBA00022605"/>
    </source>
</evidence>
<comment type="similarity">
    <text evidence="2 8">Belongs to the acetyltransferase family. ArgA subfamily.</text>
</comment>
<gene>
    <name evidence="8 10" type="primary">argA</name>
    <name evidence="10" type="ORF">H3L94_10250</name>
</gene>